<dbReference type="Pfam" id="PF01261">
    <property type="entry name" value="AP_endonuc_2"/>
    <property type="match status" value="1"/>
</dbReference>
<dbReference type="RefSeq" id="WP_047814490.1">
    <property type="nucleotide sequence ID" value="NZ_LECT01000023.1"/>
</dbReference>
<dbReference type="EMBL" id="LECT01000023">
    <property type="protein sequence ID" value="KLU05143.1"/>
    <property type="molecule type" value="Genomic_DNA"/>
</dbReference>
<comment type="caution">
    <text evidence="4">The sequence shown here is derived from an EMBL/GenBank/DDBJ whole genome shotgun (WGS) entry which is preliminary data.</text>
</comment>
<dbReference type="SUPFAM" id="SSF51658">
    <property type="entry name" value="Xylose isomerase-like"/>
    <property type="match status" value="1"/>
</dbReference>
<dbReference type="InterPro" id="IPR006311">
    <property type="entry name" value="TAT_signal"/>
</dbReference>
<evidence type="ECO:0000313" key="5">
    <source>
        <dbReference type="Proteomes" id="UP000036367"/>
    </source>
</evidence>
<evidence type="ECO:0000259" key="3">
    <source>
        <dbReference type="Pfam" id="PF01261"/>
    </source>
</evidence>
<dbReference type="GO" id="GO:0016853">
    <property type="term" value="F:isomerase activity"/>
    <property type="evidence" value="ECO:0007669"/>
    <property type="project" value="UniProtKB-KW"/>
</dbReference>
<dbReference type="Proteomes" id="UP000036367">
    <property type="component" value="Unassembled WGS sequence"/>
</dbReference>
<dbReference type="PANTHER" id="PTHR43489">
    <property type="entry name" value="ISOMERASE"/>
    <property type="match status" value="1"/>
</dbReference>
<organism evidence="4 5">
    <name type="scientific">Rhodopirellula islandica</name>
    <dbReference type="NCBI Taxonomy" id="595434"/>
    <lineage>
        <taxon>Bacteria</taxon>
        <taxon>Pseudomonadati</taxon>
        <taxon>Planctomycetota</taxon>
        <taxon>Planctomycetia</taxon>
        <taxon>Pirellulales</taxon>
        <taxon>Pirellulaceae</taxon>
        <taxon>Rhodopirellula</taxon>
    </lineage>
</organism>
<keyword evidence="5" id="KW-1185">Reference proteome</keyword>
<evidence type="ECO:0000313" key="4">
    <source>
        <dbReference type="EMBL" id="KLU05143.1"/>
    </source>
</evidence>
<sequence>MPNRRDFLAGSLAAASLASLSTRSLLAAEPKADHRWPICVFTKPLNSMSFDDMASALAEAGYDGVEATVRKGGNVAPAEAAEKLPEMQKAMQKHGLEITLITTDIGDMDDSHRATVLETAADLGISRFRMRYGKYDHQQPIASQLDHWKQRFGKLADYCGKLGVQALYQNHAGENYLGASLWDLDRVLTDIAPDHMGVVYDIRHAQVEGGMSWPVTWRMIQPRVRMLYVKDYQWVDGRVENVPLGDGLVSQRFFDAVKASDLNCPISLHEEYLDHRDPALVPQHLEAMTTDLKTLQQRLGINS</sequence>
<evidence type="ECO:0000256" key="2">
    <source>
        <dbReference type="SAM" id="SignalP"/>
    </source>
</evidence>
<dbReference type="InterPro" id="IPR013022">
    <property type="entry name" value="Xyl_isomerase-like_TIM-brl"/>
</dbReference>
<reference evidence="4" key="1">
    <citation type="submission" date="2015-05" db="EMBL/GenBank/DDBJ databases">
        <title>Permanent draft genome of Rhodopirellula islandicus K833.</title>
        <authorList>
            <person name="Kizina J."/>
            <person name="Richter M."/>
            <person name="Glockner F.O."/>
            <person name="Harder J."/>
        </authorList>
    </citation>
    <scope>NUCLEOTIDE SEQUENCE [LARGE SCALE GENOMIC DNA]</scope>
    <source>
        <strain evidence="4">K833</strain>
    </source>
</reference>
<dbReference type="AlphaFoldDB" id="A0A0J1BEY0"/>
<dbReference type="OrthoDB" id="248282at2"/>
<feature type="domain" description="Xylose isomerase-like TIM barrel" evidence="3">
    <location>
        <begin position="56"/>
        <end position="281"/>
    </location>
</feature>
<protein>
    <submittedName>
        <fullName evidence="4">Signal peptide protein</fullName>
    </submittedName>
</protein>
<evidence type="ECO:0000256" key="1">
    <source>
        <dbReference type="ARBA" id="ARBA00023235"/>
    </source>
</evidence>
<accession>A0A0J1BEY0</accession>
<gene>
    <name evidence="4" type="ORF">RISK_002905</name>
</gene>
<feature type="signal peptide" evidence="2">
    <location>
        <begin position="1"/>
        <end position="27"/>
    </location>
</feature>
<proteinExistence type="predicted"/>
<dbReference type="PANTHER" id="PTHR43489:SF7">
    <property type="entry name" value="3-DEHYDRO-D-GULOSIDE 4-EPIMERASE-RELATED"/>
    <property type="match status" value="1"/>
</dbReference>
<dbReference type="STRING" id="595434.RISK_002905"/>
<name>A0A0J1BEY0_RHOIS</name>
<dbReference type="PROSITE" id="PS51318">
    <property type="entry name" value="TAT"/>
    <property type="match status" value="1"/>
</dbReference>
<keyword evidence="2" id="KW-0732">Signal</keyword>
<dbReference type="InterPro" id="IPR050417">
    <property type="entry name" value="Sugar_Epim/Isomerase"/>
</dbReference>
<dbReference type="InterPro" id="IPR036237">
    <property type="entry name" value="Xyl_isomerase-like_sf"/>
</dbReference>
<dbReference type="Gene3D" id="3.20.20.150">
    <property type="entry name" value="Divalent-metal-dependent TIM barrel enzymes"/>
    <property type="match status" value="1"/>
</dbReference>
<feature type="chain" id="PRO_5005248609" evidence="2">
    <location>
        <begin position="28"/>
        <end position="303"/>
    </location>
</feature>
<keyword evidence="1" id="KW-0413">Isomerase</keyword>
<dbReference type="PATRIC" id="fig|595434.4.peg.2770"/>